<sequence>MVGIAMMEPCPTLNGVNHVDVSIYQGNFVSQTAPQNVSLDSSIPPSLSHTYSFEYCQSLELHRLTPVYRTTPTSTPTPTPITKKTKTNNYNYIQTVSGNGNHSHTIQVLPRAVLSTFDSPNQILNSRIAINAPHRSSSITPLPLIHELDPLPTDEITSPHEPIYVVTDEDVLFPRRHHRRHPRRHPLPLLPNNELQLQHIRNRIESGRSRGNDTFTQFVENRYARFRPSASQHNNEAIMNSMHPYQQDDYGKEKKTALENITNNITSWFKKSLVEPPQIPKQPLNSDFAAPLAPDLEQNSITRNFLTTGSPSCPPTVPHTQNAENVYTPRGIPINEYFLNYEKLPLEHTNLVEEIDTRREIINSFDDNVRDLVDGSENFLTSCIHGVWNFTSLMCTTCLVPLD</sequence>
<evidence type="ECO:0000313" key="1">
    <source>
        <dbReference type="EMBL" id="EDK44049.1"/>
    </source>
</evidence>
<dbReference type="GeneID" id="5234129"/>
<dbReference type="AlphaFoldDB" id="A5DXZ1"/>
<gene>
    <name evidence="1" type="ORF">LELG_02228</name>
</gene>
<dbReference type="InParanoid" id="A5DXZ1"/>
<keyword evidence="2" id="KW-1185">Reference proteome</keyword>
<dbReference type="HOGENOM" id="CLU_683475_0_0_1"/>
<dbReference type="KEGG" id="lel:PVL30_002251"/>
<reference evidence="1 2" key="1">
    <citation type="journal article" date="2009" name="Nature">
        <title>Evolution of pathogenicity and sexual reproduction in eight Candida genomes.</title>
        <authorList>
            <person name="Butler G."/>
            <person name="Rasmussen M.D."/>
            <person name="Lin M.F."/>
            <person name="Santos M.A."/>
            <person name="Sakthikumar S."/>
            <person name="Munro C.A."/>
            <person name="Rheinbay E."/>
            <person name="Grabherr M."/>
            <person name="Forche A."/>
            <person name="Reedy J.L."/>
            <person name="Agrafioti I."/>
            <person name="Arnaud M.B."/>
            <person name="Bates S."/>
            <person name="Brown A.J."/>
            <person name="Brunke S."/>
            <person name="Costanzo M.C."/>
            <person name="Fitzpatrick D.A."/>
            <person name="de Groot P.W."/>
            <person name="Harris D."/>
            <person name="Hoyer L.L."/>
            <person name="Hube B."/>
            <person name="Klis F.M."/>
            <person name="Kodira C."/>
            <person name="Lennard N."/>
            <person name="Logue M.E."/>
            <person name="Martin R."/>
            <person name="Neiman A.M."/>
            <person name="Nikolaou E."/>
            <person name="Quail M.A."/>
            <person name="Quinn J."/>
            <person name="Santos M.C."/>
            <person name="Schmitzberger F.F."/>
            <person name="Sherlock G."/>
            <person name="Shah P."/>
            <person name="Silverstein K.A."/>
            <person name="Skrzypek M.S."/>
            <person name="Soll D."/>
            <person name="Staggs R."/>
            <person name="Stansfield I."/>
            <person name="Stumpf M.P."/>
            <person name="Sudbery P.E."/>
            <person name="Srikantha T."/>
            <person name="Zeng Q."/>
            <person name="Berman J."/>
            <person name="Berriman M."/>
            <person name="Heitman J."/>
            <person name="Gow N.A."/>
            <person name="Lorenz M.C."/>
            <person name="Birren B.W."/>
            <person name="Kellis M."/>
            <person name="Cuomo C.A."/>
        </authorList>
    </citation>
    <scope>NUCLEOTIDE SEQUENCE [LARGE SCALE GENOMIC DNA]</scope>
    <source>
        <strain evidence="2">ATCC 11503 / BCRC 21390 / CBS 2605 / JCM 1781 / NBRC 1676 / NRRL YB-4239</strain>
    </source>
</reference>
<dbReference type="VEuPathDB" id="FungiDB:LELG_02228"/>
<proteinExistence type="predicted"/>
<dbReference type="eggNOG" id="ENOG502SFR5">
    <property type="taxonomic scope" value="Eukaryota"/>
</dbReference>
<name>A5DXZ1_LODEL</name>
<accession>A5DXZ1</accession>
<organism evidence="1 2">
    <name type="scientific">Lodderomyces elongisporus (strain ATCC 11503 / CBS 2605 / JCM 1781 / NBRC 1676 / NRRL YB-4239)</name>
    <name type="common">Yeast</name>
    <name type="synonym">Saccharomyces elongisporus</name>
    <dbReference type="NCBI Taxonomy" id="379508"/>
    <lineage>
        <taxon>Eukaryota</taxon>
        <taxon>Fungi</taxon>
        <taxon>Dikarya</taxon>
        <taxon>Ascomycota</taxon>
        <taxon>Saccharomycotina</taxon>
        <taxon>Pichiomycetes</taxon>
        <taxon>Debaryomycetaceae</taxon>
        <taxon>Candida/Lodderomyces clade</taxon>
        <taxon>Lodderomyces</taxon>
    </lineage>
</organism>
<dbReference type="EMBL" id="CH981525">
    <property type="protein sequence ID" value="EDK44049.1"/>
    <property type="molecule type" value="Genomic_DNA"/>
</dbReference>
<dbReference type="OrthoDB" id="3984304at2759"/>
<evidence type="ECO:0000313" key="2">
    <source>
        <dbReference type="Proteomes" id="UP000001996"/>
    </source>
</evidence>
<dbReference type="Proteomes" id="UP000001996">
    <property type="component" value="Unassembled WGS sequence"/>
</dbReference>
<protein>
    <submittedName>
        <fullName evidence="1">Uncharacterized protein</fullName>
    </submittedName>
</protein>